<feature type="region of interest" description="Disordered" evidence="1">
    <location>
        <begin position="50"/>
        <end position="74"/>
    </location>
</feature>
<gene>
    <name evidence="2" type="ORF">LIER_18123</name>
</gene>
<dbReference type="AlphaFoldDB" id="A0AAV3QG19"/>
<name>A0AAV3QG19_LITER</name>
<proteinExistence type="predicted"/>
<organism evidence="2 3">
    <name type="scientific">Lithospermum erythrorhizon</name>
    <name type="common">Purple gromwell</name>
    <name type="synonym">Lithospermum officinale var. erythrorhizon</name>
    <dbReference type="NCBI Taxonomy" id="34254"/>
    <lineage>
        <taxon>Eukaryota</taxon>
        <taxon>Viridiplantae</taxon>
        <taxon>Streptophyta</taxon>
        <taxon>Embryophyta</taxon>
        <taxon>Tracheophyta</taxon>
        <taxon>Spermatophyta</taxon>
        <taxon>Magnoliopsida</taxon>
        <taxon>eudicotyledons</taxon>
        <taxon>Gunneridae</taxon>
        <taxon>Pentapetalae</taxon>
        <taxon>asterids</taxon>
        <taxon>lamiids</taxon>
        <taxon>Boraginales</taxon>
        <taxon>Boraginaceae</taxon>
        <taxon>Boraginoideae</taxon>
        <taxon>Lithospermeae</taxon>
        <taxon>Lithospermum</taxon>
    </lineage>
</organism>
<dbReference type="Proteomes" id="UP001454036">
    <property type="component" value="Unassembled WGS sequence"/>
</dbReference>
<sequence length="80" mass="9269">MFLNGEPGWHGNIPRVGYPVKKMKTQKDISEYNSFEEIIEIEKESVSTSKHGEMMIVDDNNSGHTSKRKRTTVSCREYYV</sequence>
<evidence type="ECO:0000313" key="3">
    <source>
        <dbReference type="Proteomes" id="UP001454036"/>
    </source>
</evidence>
<keyword evidence="3" id="KW-1185">Reference proteome</keyword>
<evidence type="ECO:0000256" key="1">
    <source>
        <dbReference type="SAM" id="MobiDB-lite"/>
    </source>
</evidence>
<dbReference type="EMBL" id="BAABME010004314">
    <property type="protein sequence ID" value="GAA0161916.1"/>
    <property type="molecule type" value="Genomic_DNA"/>
</dbReference>
<comment type="caution">
    <text evidence="2">The sequence shown here is derived from an EMBL/GenBank/DDBJ whole genome shotgun (WGS) entry which is preliminary data.</text>
</comment>
<evidence type="ECO:0000313" key="2">
    <source>
        <dbReference type="EMBL" id="GAA0161916.1"/>
    </source>
</evidence>
<reference evidence="2 3" key="1">
    <citation type="submission" date="2024-01" db="EMBL/GenBank/DDBJ databases">
        <title>The complete chloroplast genome sequence of Lithospermum erythrorhizon: insights into the phylogenetic relationship among Boraginaceae species and the maternal lineages of purple gromwells.</title>
        <authorList>
            <person name="Okada T."/>
            <person name="Watanabe K."/>
        </authorList>
    </citation>
    <scope>NUCLEOTIDE SEQUENCE [LARGE SCALE GENOMIC DNA]</scope>
</reference>
<accession>A0AAV3QG19</accession>
<protein>
    <submittedName>
        <fullName evidence="2">Uncharacterized protein</fullName>
    </submittedName>
</protein>